<dbReference type="EMBL" id="OU895879">
    <property type="protein sequence ID" value="CAG9807395.1"/>
    <property type="molecule type" value="Genomic_DNA"/>
</dbReference>
<proteinExistence type="predicted"/>
<evidence type="ECO:0000313" key="4">
    <source>
        <dbReference type="Proteomes" id="UP001153620"/>
    </source>
</evidence>
<accession>A0A9N9S383</accession>
<dbReference type="OrthoDB" id="10519146at2759"/>
<feature type="compositionally biased region" description="Acidic residues" evidence="1">
    <location>
        <begin position="191"/>
        <end position="200"/>
    </location>
</feature>
<protein>
    <submittedName>
        <fullName evidence="3">Uncharacterized protein</fullName>
    </submittedName>
</protein>
<dbReference type="Proteomes" id="UP001153620">
    <property type="component" value="Chromosome 3"/>
</dbReference>
<keyword evidence="4" id="KW-1185">Reference proteome</keyword>
<reference evidence="3" key="2">
    <citation type="submission" date="2022-10" db="EMBL/GenBank/DDBJ databases">
        <authorList>
            <consortium name="ENA_rothamsted_submissions"/>
            <consortium name="culmorum"/>
            <person name="King R."/>
        </authorList>
    </citation>
    <scope>NUCLEOTIDE SEQUENCE</scope>
</reference>
<evidence type="ECO:0000256" key="1">
    <source>
        <dbReference type="SAM" id="MobiDB-lite"/>
    </source>
</evidence>
<feature type="region of interest" description="Disordered" evidence="1">
    <location>
        <begin position="183"/>
        <end position="221"/>
    </location>
</feature>
<keyword evidence="2" id="KW-0472">Membrane</keyword>
<organism evidence="3 4">
    <name type="scientific">Chironomus riparius</name>
    <dbReference type="NCBI Taxonomy" id="315576"/>
    <lineage>
        <taxon>Eukaryota</taxon>
        <taxon>Metazoa</taxon>
        <taxon>Ecdysozoa</taxon>
        <taxon>Arthropoda</taxon>
        <taxon>Hexapoda</taxon>
        <taxon>Insecta</taxon>
        <taxon>Pterygota</taxon>
        <taxon>Neoptera</taxon>
        <taxon>Endopterygota</taxon>
        <taxon>Diptera</taxon>
        <taxon>Nematocera</taxon>
        <taxon>Chironomoidea</taxon>
        <taxon>Chironomidae</taxon>
        <taxon>Chironominae</taxon>
        <taxon>Chironomus</taxon>
    </lineage>
</organism>
<feature type="transmembrane region" description="Helical" evidence="2">
    <location>
        <begin position="21"/>
        <end position="42"/>
    </location>
</feature>
<gene>
    <name evidence="3" type="ORF">CHIRRI_LOCUS10244</name>
</gene>
<keyword evidence="2" id="KW-1133">Transmembrane helix</keyword>
<sequence length="221" mass="25710">MDSKSKMQKSDPSSPRRYARKIILIAVIILSTITIAFSYLIYNEIKKAPVKAKMECYVSYLTANSLIDESFNSFGQFFGDAELCETIIENKIDDIESTTKTRLNDIAGHRAYTICIIKTLKNDSNFINKILMLEVLEYTRISWKFWKYFERNSRYKNLEHQLSFQESYAINYCQGNHNQNEIDGSGFGNVVDDDAEDENEEVPRKPHSSEYNSNDMYFDDD</sequence>
<evidence type="ECO:0000313" key="3">
    <source>
        <dbReference type="EMBL" id="CAG9807395.1"/>
    </source>
</evidence>
<reference evidence="3" key="1">
    <citation type="submission" date="2022-01" db="EMBL/GenBank/DDBJ databases">
        <authorList>
            <person name="King R."/>
        </authorList>
    </citation>
    <scope>NUCLEOTIDE SEQUENCE</scope>
</reference>
<name>A0A9N9S383_9DIPT</name>
<evidence type="ECO:0000256" key="2">
    <source>
        <dbReference type="SAM" id="Phobius"/>
    </source>
</evidence>
<keyword evidence="2" id="KW-0812">Transmembrane</keyword>
<dbReference type="AlphaFoldDB" id="A0A9N9S383"/>